<gene>
    <name evidence="8" type="ORF">NP493_967g00038</name>
</gene>
<feature type="transmembrane region" description="Helical" evidence="5">
    <location>
        <begin position="429"/>
        <end position="449"/>
    </location>
</feature>
<keyword evidence="4 5" id="KW-0472">Membrane</keyword>
<feature type="transmembrane region" description="Helical" evidence="5">
    <location>
        <begin position="461"/>
        <end position="481"/>
    </location>
</feature>
<feature type="domain" description="Ion transport" evidence="6">
    <location>
        <begin position="377"/>
        <end position="615"/>
    </location>
</feature>
<evidence type="ECO:0000259" key="6">
    <source>
        <dbReference type="Pfam" id="PF00520"/>
    </source>
</evidence>
<dbReference type="InterPro" id="IPR050927">
    <property type="entry name" value="TRPM"/>
</dbReference>
<reference evidence="8" key="1">
    <citation type="journal article" date="2023" name="Mol. Biol. Evol.">
        <title>Third-Generation Sequencing Reveals the Adaptive Role of the Epigenome in Three Deep-Sea Polychaetes.</title>
        <authorList>
            <person name="Perez M."/>
            <person name="Aroh O."/>
            <person name="Sun Y."/>
            <person name="Lan Y."/>
            <person name="Juniper S.K."/>
            <person name="Young C.R."/>
            <person name="Angers B."/>
            <person name="Qian P.Y."/>
        </authorList>
    </citation>
    <scope>NUCLEOTIDE SEQUENCE</scope>
    <source>
        <strain evidence="8">R07B-5</strain>
    </source>
</reference>
<dbReference type="Pfam" id="PF25508">
    <property type="entry name" value="TRPM2"/>
    <property type="match status" value="1"/>
</dbReference>
<evidence type="ECO:0000256" key="1">
    <source>
        <dbReference type="ARBA" id="ARBA00004141"/>
    </source>
</evidence>
<feature type="domain" description="TRPM-like" evidence="7">
    <location>
        <begin position="114"/>
        <end position="260"/>
    </location>
</feature>
<evidence type="ECO:0000259" key="7">
    <source>
        <dbReference type="Pfam" id="PF25508"/>
    </source>
</evidence>
<comment type="caution">
    <text evidence="8">The sequence shown here is derived from an EMBL/GenBank/DDBJ whole genome shotgun (WGS) entry which is preliminary data.</text>
</comment>
<evidence type="ECO:0000256" key="2">
    <source>
        <dbReference type="ARBA" id="ARBA00022692"/>
    </source>
</evidence>
<evidence type="ECO:0000313" key="9">
    <source>
        <dbReference type="Proteomes" id="UP001209878"/>
    </source>
</evidence>
<comment type="subcellular location">
    <subcellularLocation>
        <location evidence="1">Membrane</location>
        <topology evidence="1">Multi-pass membrane protein</topology>
    </subcellularLocation>
</comment>
<keyword evidence="9" id="KW-1185">Reference proteome</keyword>
<dbReference type="InterPro" id="IPR057366">
    <property type="entry name" value="TRPM-like"/>
</dbReference>
<dbReference type="AlphaFoldDB" id="A0AAD9NKY3"/>
<name>A0AAD9NKY3_RIDPI</name>
<feature type="transmembrane region" description="Helical" evidence="5">
    <location>
        <begin position="579"/>
        <end position="601"/>
    </location>
</feature>
<dbReference type="Pfam" id="PF00520">
    <property type="entry name" value="Ion_trans"/>
    <property type="match status" value="1"/>
</dbReference>
<dbReference type="Proteomes" id="UP001209878">
    <property type="component" value="Unassembled WGS sequence"/>
</dbReference>
<organism evidence="8 9">
    <name type="scientific">Ridgeia piscesae</name>
    <name type="common">Tubeworm</name>
    <dbReference type="NCBI Taxonomy" id="27915"/>
    <lineage>
        <taxon>Eukaryota</taxon>
        <taxon>Metazoa</taxon>
        <taxon>Spiralia</taxon>
        <taxon>Lophotrochozoa</taxon>
        <taxon>Annelida</taxon>
        <taxon>Polychaeta</taxon>
        <taxon>Sedentaria</taxon>
        <taxon>Canalipalpata</taxon>
        <taxon>Sabellida</taxon>
        <taxon>Siboglinidae</taxon>
        <taxon>Ridgeia</taxon>
    </lineage>
</organism>
<feature type="transmembrane region" description="Helical" evidence="5">
    <location>
        <begin position="502"/>
        <end position="524"/>
    </location>
</feature>
<feature type="transmembrane region" description="Helical" evidence="5">
    <location>
        <begin position="365"/>
        <end position="387"/>
    </location>
</feature>
<dbReference type="PANTHER" id="PTHR13800:SF12">
    <property type="entry name" value="TRANSIENT RECEPTOR POTENTIAL CATION CHANNEL SUBFAMILY M MEMBER-LIKE 2"/>
    <property type="match status" value="1"/>
</dbReference>
<dbReference type="PANTHER" id="PTHR13800">
    <property type="entry name" value="TRANSIENT RECEPTOR POTENTIAL CATION CHANNEL, SUBFAMILY M, MEMBER 6"/>
    <property type="match status" value="1"/>
</dbReference>
<evidence type="ECO:0000256" key="3">
    <source>
        <dbReference type="ARBA" id="ARBA00022989"/>
    </source>
</evidence>
<sequence>MTVFQMDVSDSAREIDLVILQALLKVNKDKSCEKQLKLALTWNRIDIARNEILTEDAKWDPVQLEELMEIAILHDRVDFVKLFLENGITFTKLLTDERILTFYKQTSQMDKYLKDKQKDKCTSKDVASLLEKKLGDCVSVTWGHSGGSDPLLLLFLWAILTDNIELAKLFWEEGKEGIAAALLAQKLLKTMADQVDDPAEHTKLLSHMAFFESLAVGVLTECYVEDERKAQLLLTRDLANFGNKTVLRLAKEADNKLFLANVACQSLLDRIWMGRMALNNGWLKPVVCLFLPPLLFWLITFRDDAWTAISKDTDSQDKSNTMVSRGGCTKCCGEQRSIINPTQTETAEVKVSCWQKLSAFFTAPMIIFAANVTSYLLFLGLFSFILLTDFHDGFTKKEYLLLFWVGTLILEEIRQLVKSGVHRYLRDLWNILDMGTMFIFLVGFLLHWIPTVTTCTKCLEAARIILALDVMLFYLRALHIFSVHRRLGPKLVMIKNMMIDMSYFIVILFVCVTAYGVALQAILYPNSKFTFSLFGNIFKKAYFQIYGELFLEELDGTLACEATPASNSSLPRCPVNTEFVPSILMAVYILFTNVLMLNLLIAMFSYTFNKIQTNTDEHWFFQRYILIKEYHDRPPLAPPVILIYHIYLVFRWGMYRKRQIDSDFHMAYPESLTKELILWENMNGDEYVRRTKAERQQSLENRVRETQER</sequence>
<evidence type="ECO:0008006" key="10">
    <source>
        <dbReference type="Google" id="ProtNLM"/>
    </source>
</evidence>
<accession>A0AAD9NKY3</accession>
<dbReference type="GO" id="GO:0005886">
    <property type="term" value="C:plasma membrane"/>
    <property type="evidence" value="ECO:0007669"/>
    <property type="project" value="TreeGrafter"/>
</dbReference>
<feature type="transmembrane region" description="Helical" evidence="5">
    <location>
        <begin position="282"/>
        <end position="301"/>
    </location>
</feature>
<dbReference type="InterPro" id="IPR005821">
    <property type="entry name" value="Ion_trans_dom"/>
</dbReference>
<protein>
    <recommendedName>
        <fullName evidence="10">Ion transport domain-containing protein</fullName>
    </recommendedName>
</protein>
<keyword evidence="3 5" id="KW-1133">Transmembrane helix</keyword>
<dbReference type="GO" id="GO:0099604">
    <property type="term" value="F:ligand-gated calcium channel activity"/>
    <property type="evidence" value="ECO:0007669"/>
    <property type="project" value="TreeGrafter"/>
</dbReference>
<evidence type="ECO:0000313" key="8">
    <source>
        <dbReference type="EMBL" id="KAK2172373.1"/>
    </source>
</evidence>
<evidence type="ECO:0000256" key="4">
    <source>
        <dbReference type="ARBA" id="ARBA00023136"/>
    </source>
</evidence>
<keyword evidence="2 5" id="KW-0812">Transmembrane</keyword>
<proteinExistence type="predicted"/>
<dbReference type="EMBL" id="JAODUO010000967">
    <property type="protein sequence ID" value="KAK2172373.1"/>
    <property type="molecule type" value="Genomic_DNA"/>
</dbReference>
<evidence type="ECO:0000256" key="5">
    <source>
        <dbReference type="SAM" id="Phobius"/>
    </source>
</evidence>